<name>A0ABD3VQF4_SINWO</name>
<sequence>MALYMTRLILPLGRARLQHIKIVALPGYFFPKTPLEFQPIEIKRFFASSTRFNMESFTKDKVVPDVIDKAPPKLLKLHYGSIEVKPGMVLTPTQVKDRPKVEYEAEAGAYYTLIMNDPDAPSRKNPVKGEWHHWLVTNIPGADVSKGEENSQYVGSGPPKGTGLHRYVFLLFKQPKGKMTFAGLPKLSNRSGDGRANHKVKDFTKKHGLDGNLVAGNFYQAEYDDYVPKLYEQLSGK</sequence>
<dbReference type="InterPro" id="IPR008914">
    <property type="entry name" value="PEBP"/>
</dbReference>
<dbReference type="SUPFAM" id="SSF49777">
    <property type="entry name" value="PEBP-like"/>
    <property type="match status" value="1"/>
</dbReference>
<keyword evidence="2" id="KW-1185">Reference proteome</keyword>
<evidence type="ECO:0000313" key="1">
    <source>
        <dbReference type="EMBL" id="KAL3863641.1"/>
    </source>
</evidence>
<evidence type="ECO:0000313" key="2">
    <source>
        <dbReference type="Proteomes" id="UP001634394"/>
    </source>
</evidence>
<dbReference type="EMBL" id="JBJQND010000010">
    <property type="protein sequence ID" value="KAL3863641.1"/>
    <property type="molecule type" value="Genomic_DNA"/>
</dbReference>
<dbReference type="Proteomes" id="UP001634394">
    <property type="component" value="Unassembled WGS sequence"/>
</dbReference>
<dbReference type="InterPro" id="IPR035810">
    <property type="entry name" value="PEBP_euk"/>
</dbReference>
<protein>
    <submittedName>
        <fullName evidence="1">Uncharacterized protein</fullName>
    </submittedName>
</protein>
<dbReference type="Gene3D" id="3.90.280.10">
    <property type="entry name" value="PEBP-like"/>
    <property type="match status" value="1"/>
</dbReference>
<dbReference type="Pfam" id="PF01161">
    <property type="entry name" value="PBP"/>
    <property type="match status" value="1"/>
</dbReference>
<gene>
    <name evidence="1" type="ORF">ACJMK2_005390</name>
</gene>
<organism evidence="1 2">
    <name type="scientific">Sinanodonta woodiana</name>
    <name type="common">Chinese pond mussel</name>
    <name type="synonym">Anodonta woodiana</name>
    <dbReference type="NCBI Taxonomy" id="1069815"/>
    <lineage>
        <taxon>Eukaryota</taxon>
        <taxon>Metazoa</taxon>
        <taxon>Spiralia</taxon>
        <taxon>Lophotrochozoa</taxon>
        <taxon>Mollusca</taxon>
        <taxon>Bivalvia</taxon>
        <taxon>Autobranchia</taxon>
        <taxon>Heteroconchia</taxon>
        <taxon>Palaeoheterodonta</taxon>
        <taxon>Unionida</taxon>
        <taxon>Unionoidea</taxon>
        <taxon>Unionidae</taxon>
        <taxon>Unioninae</taxon>
        <taxon>Sinanodonta</taxon>
    </lineage>
</organism>
<dbReference type="AlphaFoldDB" id="A0ABD3VQF4"/>
<comment type="caution">
    <text evidence="1">The sequence shown here is derived from an EMBL/GenBank/DDBJ whole genome shotgun (WGS) entry which is preliminary data.</text>
</comment>
<dbReference type="CDD" id="cd00866">
    <property type="entry name" value="PEBP_euk"/>
    <property type="match status" value="1"/>
</dbReference>
<proteinExistence type="predicted"/>
<accession>A0ABD3VQF4</accession>
<dbReference type="InterPro" id="IPR036610">
    <property type="entry name" value="PEBP-like_sf"/>
</dbReference>
<dbReference type="PANTHER" id="PTHR11362:SF82">
    <property type="entry name" value="PHOSPHATIDYLETHANOLAMINE-BINDING PROTEIN 4"/>
    <property type="match status" value="1"/>
</dbReference>
<dbReference type="PANTHER" id="PTHR11362">
    <property type="entry name" value="PHOSPHATIDYLETHANOLAMINE-BINDING PROTEIN"/>
    <property type="match status" value="1"/>
</dbReference>
<reference evidence="1 2" key="1">
    <citation type="submission" date="2024-11" db="EMBL/GenBank/DDBJ databases">
        <title>Chromosome-level genome assembly of the freshwater bivalve Anodonta woodiana.</title>
        <authorList>
            <person name="Chen X."/>
        </authorList>
    </citation>
    <scope>NUCLEOTIDE SEQUENCE [LARGE SCALE GENOMIC DNA]</scope>
    <source>
        <strain evidence="1">MN2024</strain>
        <tissue evidence="1">Gills</tissue>
    </source>
</reference>